<dbReference type="InterPro" id="IPR001322">
    <property type="entry name" value="Lamin_tail_dom"/>
</dbReference>
<evidence type="ECO:0000256" key="2">
    <source>
        <dbReference type="SAM" id="SignalP"/>
    </source>
</evidence>
<comment type="caution">
    <text evidence="4">The sequence shown here is derived from an EMBL/GenBank/DDBJ whole genome shotgun (WGS) entry which is preliminary data.</text>
</comment>
<dbReference type="InterPro" id="IPR036415">
    <property type="entry name" value="Lamin_tail_dom_sf"/>
</dbReference>
<keyword evidence="1" id="KW-0812">Transmembrane</keyword>
<reference evidence="4 5" key="1">
    <citation type="journal article" date="2016" name="Nat. Commun.">
        <title>Thousands of microbial genomes shed light on interconnected biogeochemical processes in an aquifer system.</title>
        <authorList>
            <person name="Anantharaman K."/>
            <person name="Brown C.T."/>
            <person name="Hug L.A."/>
            <person name="Sharon I."/>
            <person name="Castelle C.J."/>
            <person name="Probst A.J."/>
            <person name="Thomas B.C."/>
            <person name="Singh A."/>
            <person name="Wilkins M.J."/>
            <person name="Karaoz U."/>
            <person name="Brodie E.L."/>
            <person name="Williams K.H."/>
            <person name="Hubbard S.S."/>
            <person name="Banfield J.F."/>
        </authorList>
    </citation>
    <scope>NUCLEOTIDE SEQUENCE [LARGE SCALE GENOMIC DNA]</scope>
</reference>
<feature type="transmembrane region" description="Helical" evidence="1">
    <location>
        <begin position="233"/>
        <end position="254"/>
    </location>
</feature>
<dbReference type="Proteomes" id="UP000178235">
    <property type="component" value="Unassembled WGS sequence"/>
</dbReference>
<evidence type="ECO:0000259" key="3">
    <source>
        <dbReference type="PROSITE" id="PS51841"/>
    </source>
</evidence>
<feature type="signal peptide" evidence="2">
    <location>
        <begin position="1"/>
        <end position="21"/>
    </location>
</feature>
<organism evidence="4 5">
    <name type="scientific">Candidatus Nomurabacteria bacterium RIFCSPHIGHO2_01_FULL_42_15</name>
    <dbReference type="NCBI Taxonomy" id="1801742"/>
    <lineage>
        <taxon>Bacteria</taxon>
        <taxon>Candidatus Nomuraibacteriota</taxon>
    </lineage>
</organism>
<dbReference type="AlphaFoldDB" id="A0A1F6VFK9"/>
<feature type="domain" description="LTD" evidence="3">
    <location>
        <begin position="16"/>
        <end position="136"/>
    </location>
</feature>
<proteinExistence type="predicted"/>
<feature type="chain" id="PRO_5009527223" description="LTD domain-containing protein" evidence="2">
    <location>
        <begin position="22"/>
        <end position="278"/>
    </location>
</feature>
<dbReference type="PROSITE" id="PS51841">
    <property type="entry name" value="LTD"/>
    <property type="match status" value="1"/>
</dbReference>
<sequence>MKKKLILVVLVSVFFSNYTMAESSLIINEIMYDQEGSDEGKEWVEIYNSGPNNIDLTLYKFFEGGVNHKLILAQGSPDLGAGGYALIVSNPEKFKENYPSFGGNIFDSSFTFSNAGESIALKDKDLSTVDQVVYASRMGGSGNGRTISKIGGEWKESEPTLGGANKMYIPYIPSVRPAPASTVKKLPVLEKIANPPQNTVPKTAVAEDIFTPNAMKASALETQDQVQPKQKKYAISLISLFILIALGGGAVYLVRERRIPKIEGDDFEILDDDAQLPS</sequence>
<protein>
    <recommendedName>
        <fullName evidence="3">LTD domain-containing protein</fullName>
    </recommendedName>
</protein>
<gene>
    <name evidence="4" type="ORF">A2738_00695</name>
</gene>
<name>A0A1F6VFK9_9BACT</name>
<evidence type="ECO:0000256" key="1">
    <source>
        <dbReference type="SAM" id="Phobius"/>
    </source>
</evidence>
<keyword evidence="2" id="KW-0732">Signal</keyword>
<evidence type="ECO:0000313" key="4">
    <source>
        <dbReference type="EMBL" id="OGI68392.1"/>
    </source>
</evidence>
<accession>A0A1F6VFK9</accession>
<dbReference type="EMBL" id="MFTS01000003">
    <property type="protein sequence ID" value="OGI68392.1"/>
    <property type="molecule type" value="Genomic_DNA"/>
</dbReference>
<dbReference type="Pfam" id="PF00932">
    <property type="entry name" value="LTD"/>
    <property type="match status" value="1"/>
</dbReference>
<keyword evidence="1" id="KW-1133">Transmembrane helix</keyword>
<dbReference type="SUPFAM" id="SSF74853">
    <property type="entry name" value="Lamin A/C globular tail domain"/>
    <property type="match status" value="1"/>
</dbReference>
<evidence type="ECO:0000313" key="5">
    <source>
        <dbReference type="Proteomes" id="UP000178235"/>
    </source>
</evidence>
<keyword evidence="1" id="KW-0472">Membrane</keyword>